<feature type="transmembrane region" description="Helical" evidence="8">
    <location>
        <begin position="113"/>
        <end position="130"/>
    </location>
</feature>
<dbReference type="NCBIfam" id="TIGR00688">
    <property type="entry name" value="rarD"/>
    <property type="match status" value="1"/>
</dbReference>
<dbReference type="InterPro" id="IPR004626">
    <property type="entry name" value="RarD"/>
</dbReference>
<dbReference type="InterPro" id="IPR037185">
    <property type="entry name" value="EmrE-like"/>
</dbReference>
<evidence type="ECO:0000256" key="3">
    <source>
        <dbReference type="ARBA" id="ARBA00022448"/>
    </source>
</evidence>
<dbReference type="RefSeq" id="WP_085915828.1">
    <property type="nucleotide sequence ID" value="NZ_BJNH01000089.1"/>
</dbReference>
<feature type="transmembrane region" description="Helical" evidence="8">
    <location>
        <begin position="21"/>
        <end position="38"/>
    </location>
</feature>
<gene>
    <name evidence="10" type="ORF">PSA01_57330</name>
</gene>
<feature type="transmembrane region" description="Helical" evidence="8">
    <location>
        <begin position="137"/>
        <end position="155"/>
    </location>
</feature>
<protein>
    <submittedName>
        <fullName evidence="10">Protein RarD</fullName>
    </submittedName>
</protein>
<feature type="transmembrane region" description="Helical" evidence="8">
    <location>
        <begin position="161"/>
        <end position="180"/>
    </location>
</feature>
<dbReference type="SUPFAM" id="SSF103481">
    <property type="entry name" value="Multidrug resistance efflux transporter EmrE"/>
    <property type="match status" value="2"/>
</dbReference>
<dbReference type="Proteomes" id="UP000320693">
    <property type="component" value="Unassembled WGS sequence"/>
</dbReference>
<evidence type="ECO:0000256" key="1">
    <source>
        <dbReference type="ARBA" id="ARBA00004651"/>
    </source>
</evidence>
<evidence type="ECO:0000259" key="9">
    <source>
        <dbReference type="Pfam" id="PF00892"/>
    </source>
</evidence>
<keyword evidence="4" id="KW-1003">Cell membrane</keyword>
<keyword evidence="6 8" id="KW-1133">Transmembrane helix</keyword>
<keyword evidence="11" id="KW-1185">Reference proteome</keyword>
<evidence type="ECO:0000313" key="10">
    <source>
        <dbReference type="EMBL" id="GEC28704.1"/>
    </source>
</evidence>
<comment type="caution">
    <text evidence="10">The sequence shown here is derived from an EMBL/GenBank/DDBJ whole genome shotgun (WGS) entry which is preliminary data.</text>
</comment>
<comment type="similarity">
    <text evidence="2">Belongs to the EamA transporter family.</text>
</comment>
<keyword evidence="5 8" id="KW-0812">Transmembrane</keyword>
<evidence type="ECO:0000256" key="6">
    <source>
        <dbReference type="ARBA" id="ARBA00022989"/>
    </source>
</evidence>
<dbReference type="PANTHER" id="PTHR22911:SF137">
    <property type="entry name" value="SOLUTE CARRIER FAMILY 35 MEMBER G2-RELATED"/>
    <property type="match status" value="1"/>
</dbReference>
<dbReference type="PANTHER" id="PTHR22911">
    <property type="entry name" value="ACYL-MALONYL CONDENSING ENZYME-RELATED"/>
    <property type="match status" value="1"/>
</dbReference>
<proteinExistence type="inferred from homology"/>
<evidence type="ECO:0000313" key="11">
    <source>
        <dbReference type="Proteomes" id="UP000320693"/>
    </source>
</evidence>
<evidence type="ECO:0000256" key="5">
    <source>
        <dbReference type="ARBA" id="ARBA00022692"/>
    </source>
</evidence>
<sequence length="311" mass="33181">MSTHSPERTTPGRDELDRTGLAAGVGAYVLWGMFPAFWPLLDPAAPVEVLAHRIVWTTVLMAAVLTVLRGWRHLRGLDLRGWLATCAAAVLIAVNWGLFIWGVSVGRVVEVALGYYMTPLVGVLLGVVVLRERLRVAQWVALSLAAVAVLVIGIGAGSPPWLSMALACSFGTYGLLKATVRLPAAASLTAEGLVLVLPAAVFLLVLESSGAGTFLDLGPWHLLLMLSAGPATALPLLLYGASARRIPLSTLGVLLYINPTLQFLWGVLAVGEDMPTARWIGFALVWIALALFTVDLVRRARRAAQPVRSTV</sequence>
<feature type="transmembrane region" description="Helical" evidence="8">
    <location>
        <begin position="50"/>
        <end position="70"/>
    </location>
</feature>
<evidence type="ECO:0000256" key="8">
    <source>
        <dbReference type="SAM" id="Phobius"/>
    </source>
</evidence>
<evidence type="ECO:0000256" key="2">
    <source>
        <dbReference type="ARBA" id="ARBA00007362"/>
    </source>
</evidence>
<dbReference type="Pfam" id="PF00892">
    <property type="entry name" value="EamA"/>
    <property type="match status" value="1"/>
</dbReference>
<feature type="transmembrane region" description="Helical" evidence="8">
    <location>
        <begin position="220"/>
        <end position="241"/>
    </location>
</feature>
<keyword evidence="7 8" id="KW-0472">Membrane</keyword>
<evidence type="ECO:0000256" key="7">
    <source>
        <dbReference type="ARBA" id="ARBA00023136"/>
    </source>
</evidence>
<dbReference type="EMBL" id="BJNH01000089">
    <property type="protein sequence ID" value="GEC28704.1"/>
    <property type="molecule type" value="Genomic_DNA"/>
</dbReference>
<feature type="transmembrane region" description="Helical" evidence="8">
    <location>
        <begin position="192"/>
        <end position="214"/>
    </location>
</feature>
<feature type="domain" description="EamA" evidence="9">
    <location>
        <begin position="20"/>
        <end position="152"/>
    </location>
</feature>
<feature type="transmembrane region" description="Helical" evidence="8">
    <location>
        <begin position="82"/>
        <end position="101"/>
    </location>
</feature>
<dbReference type="InterPro" id="IPR000620">
    <property type="entry name" value="EamA_dom"/>
</dbReference>
<reference evidence="10 11" key="1">
    <citation type="submission" date="2019-06" db="EMBL/GenBank/DDBJ databases">
        <title>Whole genome shotgun sequence of Pseudonocardia saturnea NBRC 14499.</title>
        <authorList>
            <person name="Hosoyama A."/>
            <person name="Uohara A."/>
            <person name="Ohji S."/>
            <person name="Ichikawa N."/>
        </authorList>
    </citation>
    <scope>NUCLEOTIDE SEQUENCE [LARGE SCALE GENOMIC DNA]</scope>
    <source>
        <strain evidence="10 11">NBRC 14499</strain>
    </source>
</reference>
<evidence type="ECO:0000256" key="4">
    <source>
        <dbReference type="ARBA" id="ARBA00022475"/>
    </source>
</evidence>
<organism evidence="10 11">
    <name type="scientific">Pseudonocardia saturnea</name>
    <dbReference type="NCBI Taxonomy" id="33909"/>
    <lineage>
        <taxon>Bacteria</taxon>
        <taxon>Bacillati</taxon>
        <taxon>Actinomycetota</taxon>
        <taxon>Actinomycetes</taxon>
        <taxon>Pseudonocardiales</taxon>
        <taxon>Pseudonocardiaceae</taxon>
        <taxon>Pseudonocardia</taxon>
    </lineage>
</organism>
<feature type="transmembrane region" description="Helical" evidence="8">
    <location>
        <begin position="253"/>
        <end position="271"/>
    </location>
</feature>
<name>A0ABQ0S7W5_9PSEU</name>
<comment type="subcellular location">
    <subcellularLocation>
        <location evidence="1">Cell membrane</location>
        <topology evidence="1">Multi-pass membrane protein</topology>
    </subcellularLocation>
</comment>
<feature type="transmembrane region" description="Helical" evidence="8">
    <location>
        <begin position="277"/>
        <end position="297"/>
    </location>
</feature>
<accession>A0ABQ0S7W5</accession>
<keyword evidence="3" id="KW-0813">Transport</keyword>